<keyword evidence="1" id="KW-1133">Transmembrane helix</keyword>
<reference evidence="2 3" key="1">
    <citation type="journal article" date="2021" name="Elife">
        <title>Chloroplast acquisition without the gene transfer in kleptoplastic sea slugs, Plakobranchus ocellatus.</title>
        <authorList>
            <person name="Maeda T."/>
            <person name="Takahashi S."/>
            <person name="Yoshida T."/>
            <person name="Shimamura S."/>
            <person name="Takaki Y."/>
            <person name="Nagai Y."/>
            <person name="Toyoda A."/>
            <person name="Suzuki Y."/>
            <person name="Arimoto A."/>
            <person name="Ishii H."/>
            <person name="Satoh N."/>
            <person name="Nishiyama T."/>
            <person name="Hasebe M."/>
            <person name="Maruyama T."/>
            <person name="Minagawa J."/>
            <person name="Obokata J."/>
            <person name="Shigenobu S."/>
        </authorList>
    </citation>
    <scope>NUCLEOTIDE SEQUENCE [LARGE SCALE GENOMIC DNA]</scope>
</reference>
<feature type="transmembrane region" description="Helical" evidence="1">
    <location>
        <begin position="89"/>
        <end position="109"/>
    </location>
</feature>
<protein>
    <recommendedName>
        <fullName evidence="4">G-protein coupled receptors family 1 profile domain-containing protein</fullName>
    </recommendedName>
</protein>
<evidence type="ECO:0000256" key="1">
    <source>
        <dbReference type="SAM" id="Phobius"/>
    </source>
</evidence>
<keyword evidence="1" id="KW-0472">Membrane</keyword>
<proteinExistence type="predicted"/>
<keyword evidence="1" id="KW-0812">Transmembrane</keyword>
<organism evidence="2 3">
    <name type="scientific">Elysia marginata</name>
    <dbReference type="NCBI Taxonomy" id="1093978"/>
    <lineage>
        <taxon>Eukaryota</taxon>
        <taxon>Metazoa</taxon>
        <taxon>Spiralia</taxon>
        <taxon>Lophotrochozoa</taxon>
        <taxon>Mollusca</taxon>
        <taxon>Gastropoda</taxon>
        <taxon>Heterobranchia</taxon>
        <taxon>Euthyneura</taxon>
        <taxon>Panpulmonata</taxon>
        <taxon>Sacoglossa</taxon>
        <taxon>Placobranchoidea</taxon>
        <taxon>Plakobranchidae</taxon>
        <taxon>Elysia</taxon>
    </lineage>
</organism>
<evidence type="ECO:0000313" key="2">
    <source>
        <dbReference type="EMBL" id="GFR79529.1"/>
    </source>
</evidence>
<evidence type="ECO:0008006" key="4">
    <source>
        <dbReference type="Google" id="ProtNLM"/>
    </source>
</evidence>
<dbReference type="AlphaFoldDB" id="A0AAV4G1Z5"/>
<feature type="transmembrane region" description="Helical" evidence="1">
    <location>
        <begin position="49"/>
        <end position="82"/>
    </location>
</feature>
<accession>A0AAV4G1Z5</accession>
<evidence type="ECO:0000313" key="3">
    <source>
        <dbReference type="Proteomes" id="UP000762676"/>
    </source>
</evidence>
<gene>
    <name evidence="2" type="ORF">ElyMa_004023000</name>
</gene>
<dbReference type="Proteomes" id="UP000762676">
    <property type="component" value="Unassembled WGS sequence"/>
</dbReference>
<sequence>MLVVVRGRCGSPIRSHSNDYHNEIDRSETACWLDSIGTEFTFGFFRAVFFFNISTLSIVIIAVDIAVISIVIVIPTMIVHIVIIAMKPILIIFAIAVSIINFFVFFLTVF</sequence>
<keyword evidence="3" id="KW-1185">Reference proteome</keyword>
<name>A0AAV4G1Z5_9GAST</name>
<comment type="caution">
    <text evidence="2">The sequence shown here is derived from an EMBL/GenBank/DDBJ whole genome shotgun (WGS) entry which is preliminary data.</text>
</comment>
<dbReference type="EMBL" id="BMAT01008175">
    <property type="protein sequence ID" value="GFR79529.1"/>
    <property type="molecule type" value="Genomic_DNA"/>
</dbReference>